<keyword evidence="9" id="KW-0175">Coiled coil</keyword>
<organism evidence="13 14">
    <name type="scientific">Mucilaginibacter conchicola</name>
    <dbReference type="NCBI Taxonomy" id="2303333"/>
    <lineage>
        <taxon>Bacteria</taxon>
        <taxon>Pseudomonadati</taxon>
        <taxon>Bacteroidota</taxon>
        <taxon>Sphingobacteriia</taxon>
        <taxon>Sphingobacteriales</taxon>
        <taxon>Sphingobacteriaceae</taxon>
        <taxon>Mucilaginibacter</taxon>
    </lineage>
</organism>
<evidence type="ECO:0000256" key="2">
    <source>
        <dbReference type="ARBA" id="ARBA00007261"/>
    </source>
</evidence>
<feature type="domain" description="Peptidase M16 C-terminal" evidence="12">
    <location>
        <begin position="752"/>
        <end position="874"/>
    </location>
</feature>
<evidence type="ECO:0000259" key="11">
    <source>
        <dbReference type="Pfam" id="PF00675"/>
    </source>
</evidence>
<feature type="domain" description="Peptidase M16 C-terminal" evidence="12">
    <location>
        <begin position="262"/>
        <end position="432"/>
    </location>
</feature>
<dbReference type="RefSeq" id="WP_117390753.1">
    <property type="nucleotide sequence ID" value="NZ_QWDC01000001.1"/>
</dbReference>
<sequence>MKIKLSLMLLLTGLSATTLKAQSPYVWKTATSGGYTYKYVTGDPTHSRFYTLKNGLTVILSPTAKQPRIQAYIAVKAGSKTDPSDHTGLAHYLEHMMFKGTDKFGTLEWSKEKPLLDKIDDLYEQYNSTKDEGKRKEIYKEIDKTSGEAAKFAIANEYDKMMAAMGGQNSNAFTSFEQTVYTEDIPSSSIDKFLVMQAERFRAPVLRIFHTELEAVYEEKNRGLDSDPRKVQEALFAAMFPNNNYGKQTTIGTIEHLKNPSLKAIRKYYYDYYVPNNMGVILSGDFNPDVMIGKVAKNFSYMKTKTVPPYKFAPEAPITAPIAREVFGPNPENLTIAFRFPGASTRDARILNLVGSILANGKAGLFDLDLTKKQKLLSGFASADILKDYSVLTLRGTPTKGQSLDEVKTLMLGEIDKLKKGDFSNDLILSIANNLKKSKIEQDESYVQRASNLMDDFTSGVDWKTDVASIAELSKITKAEIVAFANKYLHDNNFVIVYKRQGADKNVVKVDKPPITPVEVNASKQSPYVQMINSMPANPVKPVWLDYNRDIQRAKSGNVDVLAVQNKDNSIFRMYYRFDMGSWNNKLLPMAAQYLQFLGTDKMSAEDVSKAFYKLATSFSVNANTDLSHVVISGLQENFGASVSLVENLLANCKADEAALTSLKARIKKSRENLKLNKNNIMQGLVSYAQYGADNPFNYTLSEQEIDAVKAEDLINLLHSLTAYKHSILYYGPQTATQAAASLVQLHKTPATFTAYPAKKQFTRIKQDKNSVLFANFDMVQAEIQWVRNQEVYTPAKTPTVELFNAYFGGGISSIVFQNIRESKALAYSTYADYAQSAKKDDNDVFVGYVGTQADKMNEAIAAMNDLLNTMPESGEAFKSARENVVKSIETERITQEGILFNYLAAQRKGLDYDIRKNTFETAGKLGFTELNAFHDMELKGKPYTYCVVASDKRITDDDLKKYGELVKPDLKQIFGF</sequence>
<keyword evidence="7" id="KW-0482">Metalloprotease</keyword>
<evidence type="ECO:0000256" key="10">
    <source>
        <dbReference type="SAM" id="SignalP"/>
    </source>
</evidence>
<protein>
    <submittedName>
        <fullName evidence="13">Insulinase family protein</fullName>
    </submittedName>
</protein>
<evidence type="ECO:0000256" key="8">
    <source>
        <dbReference type="RuleBase" id="RU004447"/>
    </source>
</evidence>
<dbReference type="EMBL" id="QWDC01000001">
    <property type="protein sequence ID" value="RFZ95191.1"/>
    <property type="molecule type" value="Genomic_DNA"/>
</dbReference>
<dbReference type="PROSITE" id="PS00143">
    <property type="entry name" value="INSULINASE"/>
    <property type="match status" value="1"/>
</dbReference>
<feature type="chain" id="PRO_5016630180" evidence="10">
    <location>
        <begin position="22"/>
        <end position="977"/>
    </location>
</feature>
<dbReference type="InterPro" id="IPR007863">
    <property type="entry name" value="Peptidase_M16_C"/>
</dbReference>
<dbReference type="SUPFAM" id="SSF63411">
    <property type="entry name" value="LuxS/MPP-like metallohydrolase"/>
    <property type="match status" value="4"/>
</dbReference>
<feature type="domain" description="Peptidase M16 N-terminal" evidence="11">
    <location>
        <begin position="58"/>
        <end position="105"/>
    </location>
</feature>
<dbReference type="InterPro" id="IPR011765">
    <property type="entry name" value="Pept_M16_N"/>
</dbReference>
<dbReference type="AlphaFoldDB" id="A0A372NZ62"/>
<evidence type="ECO:0000256" key="7">
    <source>
        <dbReference type="ARBA" id="ARBA00023049"/>
    </source>
</evidence>
<evidence type="ECO:0000256" key="5">
    <source>
        <dbReference type="ARBA" id="ARBA00022801"/>
    </source>
</evidence>
<keyword evidence="14" id="KW-1185">Reference proteome</keyword>
<evidence type="ECO:0000313" key="13">
    <source>
        <dbReference type="EMBL" id="RFZ95191.1"/>
    </source>
</evidence>
<keyword evidence="10" id="KW-0732">Signal</keyword>
<name>A0A372NZ62_9SPHI</name>
<comment type="caution">
    <text evidence="13">The sequence shown here is derived from an EMBL/GenBank/DDBJ whole genome shotgun (WGS) entry which is preliminary data.</text>
</comment>
<evidence type="ECO:0000313" key="14">
    <source>
        <dbReference type="Proteomes" id="UP000264217"/>
    </source>
</evidence>
<dbReference type="OrthoDB" id="9811314at2"/>
<dbReference type="Pfam" id="PF05193">
    <property type="entry name" value="Peptidase_M16_C"/>
    <property type="match status" value="2"/>
</dbReference>
<keyword evidence="6" id="KW-0862">Zinc</keyword>
<evidence type="ECO:0000256" key="9">
    <source>
        <dbReference type="SAM" id="Coils"/>
    </source>
</evidence>
<dbReference type="InterPro" id="IPR001431">
    <property type="entry name" value="Pept_M16_Zn_BS"/>
</dbReference>
<evidence type="ECO:0000259" key="12">
    <source>
        <dbReference type="Pfam" id="PF05193"/>
    </source>
</evidence>
<keyword evidence="5" id="KW-0378">Hydrolase</keyword>
<keyword evidence="4" id="KW-0479">Metal-binding</keyword>
<gene>
    <name evidence="13" type="ORF">D0C36_06595</name>
</gene>
<dbReference type="GO" id="GO:0006508">
    <property type="term" value="P:proteolysis"/>
    <property type="evidence" value="ECO:0007669"/>
    <property type="project" value="UniProtKB-KW"/>
</dbReference>
<dbReference type="Proteomes" id="UP000264217">
    <property type="component" value="Unassembled WGS sequence"/>
</dbReference>
<evidence type="ECO:0000256" key="4">
    <source>
        <dbReference type="ARBA" id="ARBA00022723"/>
    </source>
</evidence>
<dbReference type="InterPro" id="IPR011249">
    <property type="entry name" value="Metalloenz_LuxS/M16"/>
</dbReference>
<feature type="domain" description="Peptidase M16 N-terminal" evidence="11">
    <location>
        <begin position="155"/>
        <end position="249"/>
    </location>
</feature>
<dbReference type="GO" id="GO:0004222">
    <property type="term" value="F:metalloendopeptidase activity"/>
    <property type="evidence" value="ECO:0007669"/>
    <property type="project" value="InterPro"/>
</dbReference>
<accession>A0A372NZ62</accession>
<evidence type="ECO:0000256" key="6">
    <source>
        <dbReference type="ARBA" id="ARBA00022833"/>
    </source>
</evidence>
<evidence type="ECO:0000256" key="3">
    <source>
        <dbReference type="ARBA" id="ARBA00022670"/>
    </source>
</evidence>
<dbReference type="InterPro" id="IPR050626">
    <property type="entry name" value="Peptidase_M16"/>
</dbReference>
<keyword evidence="3" id="KW-0645">Protease</keyword>
<comment type="cofactor">
    <cofactor evidence="1">
        <name>Zn(2+)</name>
        <dbReference type="ChEBI" id="CHEBI:29105"/>
    </cofactor>
</comment>
<reference evidence="13 14" key="1">
    <citation type="submission" date="2018-08" db="EMBL/GenBank/DDBJ databases">
        <title>Mucilaginibacter sp. MYSH2.</title>
        <authorList>
            <person name="Seo T."/>
        </authorList>
    </citation>
    <scope>NUCLEOTIDE SEQUENCE [LARGE SCALE GENOMIC DNA]</scope>
    <source>
        <strain evidence="13 14">MYSH2</strain>
    </source>
</reference>
<proteinExistence type="inferred from homology"/>
<feature type="signal peptide" evidence="10">
    <location>
        <begin position="1"/>
        <end position="21"/>
    </location>
</feature>
<dbReference type="PANTHER" id="PTHR43690">
    <property type="entry name" value="NARDILYSIN"/>
    <property type="match status" value="1"/>
</dbReference>
<dbReference type="GO" id="GO:0046872">
    <property type="term" value="F:metal ion binding"/>
    <property type="evidence" value="ECO:0007669"/>
    <property type="project" value="UniProtKB-KW"/>
</dbReference>
<dbReference type="Pfam" id="PF00675">
    <property type="entry name" value="Peptidase_M16"/>
    <property type="match status" value="2"/>
</dbReference>
<comment type="similarity">
    <text evidence="2 8">Belongs to the peptidase M16 family.</text>
</comment>
<dbReference type="PANTHER" id="PTHR43690:SF17">
    <property type="entry name" value="PROTEIN YHJJ"/>
    <property type="match status" value="1"/>
</dbReference>
<dbReference type="Gene3D" id="3.30.830.10">
    <property type="entry name" value="Metalloenzyme, LuxS/M16 peptidase-like"/>
    <property type="match status" value="4"/>
</dbReference>
<feature type="coiled-coil region" evidence="9">
    <location>
        <begin position="646"/>
        <end position="680"/>
    </location>
</feature>
<evidence type="ECO:0000256" key="1">
    <source>
        <dbReference type="ARBA" id="ARBA00001947"/>
    </source>
</evidence>